<sequence length="91" mass="8976">MTDSGRILVGSASDAGDDGSFDSAVSDAGRVTVSASGAVRVTLAARPAVLGTFPGHKVEGVECLPGTDDALLGTDDENLGGYVRAAAYCGS</sequence>
<evidence type="ECO:0000256" key="1">
    <source>
        <dbReference type="SAM" id="MobiDB-lite"/>
    </source>
</evidence>
<evidence type="ECO:0000313" key="2">
    <source>
        <dbReference type="EMBL" id="BAU83242.1"/>
    </source>
</evidence>
<dbReference type="KEGG" id="slau:SLA_2314"/>
<evidence type="ECO:0000313" key="3">
    <source>
        <dbReference type="Proteomes" id="UP000217676"/>
    </source>
</evidence>
<name>A0A169NDV3_STRLU</name>
<feature type="region of interest" description="Disordered" evidence="1">
    <location>
        <begin position="1"/>
        <end position="21"/>
    </location>
</feature>
<gene>
    <name evidence="2" type="ORF">SLA_2314</name>
</gene>
<reference evidence="2 3" key="1">
    <citation type="journal article" date="2016" name="Genome Announc.">
        <title>Complete Genome Sequence of Thiostrepton-Producing Streptomyces laurentii ATCC 31255.</title>
        <authorList>
            <person name="Doi K."/>
            <person name="Fujino Y."/>
            <person name="Nagayoshi Y."/>
            <person name="Ohshima T."/>
            <person name="Ogata S."/>
        </authorList>
    </citation>
    <scope>NUCLEOTIDE SEQUENCE [LARGE SCALE GENOMIC DNA]</scope>
    <source>
        <strain evidence="2 3">ATCC 31255</strain>
    </source>
</reference>
<dbReference type="Proteomes" id="UP000217676">
    <property type="component" value="Chromosome"/>
</dbReference>
<dbReference type="AlphaFoldDB" id="A0A169NDV3"/>
<protein>
    <submittedName>
        <fullName evidence="2">Uncharacterized protein</fullName>
    </submittedName>
</protein>
<dbReference type="RefSeq" id="WP_359883385.1">
    <property type="nucleotide sequence ID" value="NZ_JBEYHT010000061.1"/>
</dbReference>
<keyword evidence="3" id="KW-1185">Reference proteome</keyword>
<organism evidence="2 3">
    <name type="scientific">Streptomyces laurentii</name>
    <dbReference type="NCBI Taxonomy" id="39478"/>
    <lineage>
        <taxon>Bacteria</taxon>
        <taxon>Bacillati</taxon>
        <taxon>Actinomycetota</taxon>
        <taxon>Actinomycetes</taxon>
        <taxon>Kitasatosporales</taxon>
        <taxon>Streptomycetaceae</taxon>
        <taxon>Streptomyces</taxon>
    </lineage>
</organism>
<dbReference type="EMBL" id="AP017424">
    <property type="protein sequence ID" value="BAU83242.1"/>
    <property type="molecule type" value="Genomic_DNA"/>
</dbReference>
<accession>A0A169NDV3</accession>
<proteinExistence type="predicted"/>